<feature type="region of interest" description="Disordered" evidence="1">
    <location>
        <begin position="116"/>
        <end position="188"/>
    </location>
</feature>
<evidence type="ECO:0000313" key="3">
    <source>
        <dbReference type="Proteomes" id="UP001314170"/>
    </source>
</evidence>
<name>A0AAV1RT32_9ROSI</name>
<sequence length="204" mass="22550">MAENFNRSSSPESPVSPPPGFPAKVSTQVRAVADSSIVAHQNDHLPQKMNSLIHQNPVGHLSLGEIKKTDTATNKVLVTDEAVKTTLHLGSTSRKTTPLINYLGIPDLNEPIVNHHPDQSLCNTKSMSQRRRRRATRKQNRPVRFVKSPEGLTNVPENPNGRGVQGRGRRTMISDKQEQARPSQQAAAYSGEEALVEVEVKWEI</sequence>
<comment type="caution">
    <text evidence="2">The sequence shown here is derived from an EMBL/GenBank/DDBJ whole genome shotgun (WGS) entry which is preliminary data.</text>
</comment>
<gene>
    <name evidence="2" type="ORF">DCAF_LOCUS14248</name>
</gene>
<reference evidence="2 3" key="1">
    <citation type="submission" date="2024-01" db="EMBL/GenBank/DDBJ databases">
        <authorList>
            <person name="Waweru B."/>
        </authorList>
    </citation>
    <scope>NUCLEOTIDE SEQUENCE [LARGE SCALE GENOMIC DNA]</scope>
</reference>
<dbReference type="EMBL" id="CAWUPB010001157">
    <property type="protein sequence ID" value="CAK7339198.1"/>
    <property type="molecule type" value="Genomic_DNA"/>
</dbReference>
<feature type="region of interest" description="Disordered" evidence="1">
    <location>
        <begin position="1"/>
        <end position="24"/>
    </location>
</feature>
<protein>
    <submittedName>
        <fullName evidence="2">Uncharacterized protein</fullName>
    </submittedName>
</protein>
<organism evidence="2 3">
    <name type="scientific">Dovyalis caffra</name>
    <dbReference type="NCBI Taxonomy" id="77055"/>
    <lineage>
        <taxon>Eukaryota</taxon>
        <taxon>Viridiplantae</taxon>
        <taxon>Streptophyta</taxon>
        <taxon>Embryophyta</taxon>
        <taxon>Tracheophyta</taxon>
        <taxon>Spermatophyta</taxon>
        <taxon>Magnoliopsida</taxon>
        <taxon>eudicotyledons</taxon>
        <taxon>Gunneridae</taxon>
        <taxon>Pentapetalae</taxon>
        <taxon>rosids</taxon>
        <taxon>fabids</taxon>
        <taxon>Malpighiales</taxon>
        <taxon>Salicaceae</taxon>
        <taxon>Flacourtieae</taxon>
        <taxon>Dovyalis</taxon>
    </lineage>
</organism>
<accession>A0AAV1RT32</accession>
<evidence type="ECO:0000256" key="1">
    <source>
        <dbReference type="SAM" id="MobiDB-lite"/>
    </source>
</evidence>
<evidence type="ECO:0000313" key="2">
    <source>
        <dbReference type="EMBL" id="CAK7339198.1"/>
    </source>
</evidence>
<dbReference type="AlphaFoldDB" id="A0AAV1RT32"/>
<keyword evidence="3" id="KW-1185">Reference proteome</keyword>
<proteinExistence type="predicted"/>
<dbReference type="Proteomes" id="UP001314170">
    <property type="component" value="Unassembled WGS sequence"/>
</dbReference>
<feature type="compositionally biased region" description="Basic residues" evidence="1">
    <location>
        <begin position="128"/>
        <end position="141"/>
    </location>
</feature>